<accession>A0A076LM06</accession>
<protein>
    <submittedName>
        <fullName evidence="2">Uncharacterized protein</fullName>
    </submittedName>
</protein>
<dbReference type="HOGENOM" id="CLU_3327336_0_0_6"/>
<sequence length="38" mass="4278">MATAAYQMASHTINRSDTDNSPPADSLSLMIIYNYYHL</sequence>
<feature type="region of interest" description="Disordered" evidence="1">
    <location>
        <begin position="1"/>
        <end position="24"/>
    </location>
</feature>
<name>A0A076LM06_9GAMM</name>
<dbReference type="KEGG" id="ete:ETEE_0239"/>
<dbReference type="EMBL" id="CP006664">
    <property type="protein sequence ID" value="AIJ06719.1"/>
    <property type="molecule type" value="Genomic_DNA"/>
</dbReference>
<organism evidence="2 3">
    <name type="scientific">Edwardsiella anguillarum ET080813</name>
    <dbReference type="NCBI Taxonomy" id="667120"/>
    <lineage>
        <taxon>Bacteria</taxon>
        <taxon>Pseudomonadati</taxon>
        <taxon>Pseudomonadota</taxon>
        <taxon>Gammaproteobacteria</taxon>
        <taxon>Enterobacterales</taxon>
        <taxon>Hafniaceae</taxon>
        <taxon>Edwardsiella</taxon>
    </lineage>
</organism>
<feature type="compositionally biased region" description="Polar residues" evidence="1">
    <location>
        <begin position="9"/>
        <end position="23"/>
    </location>
</feature>
<evidence type="ECO:0000256" key="1">
    <source>
        <dbReference type="SAM" id="MobiDB-lite"/>
    </source>
</evidence>
<proteinExistence type="predicted"/>
<evidence type="ECO:0000313" key="3">
    <source>
        <dbReference type="Proteomes" id="UP000028681"/>
    </source>
</evidence>
<dbReference type="Proteomes" id="UP000028681">
    <property type="component" value="Chromosome"/>
</dbReference>
<dbReference type="AlphaFoldDB" id="A0A076LM06"/>
<evidence type="ECO:0000313" key="2">
    <source>
        <dbReference type="EMBL" id="AIJ06719.1"/>
    </source>
</evidence>
<reference evidence="2 3" key="1">
    <citation type="journal article" date="2012" name="PLoS ONE">
        <title>Edwardsiella comparative phylogenomics reveal the new intra/inter-species taxonomic relationships, virulence evolution and niche adaptation mechanisms.</title>
        <authorList>
            <person name="Yang M."/>
            <person name="Lv Y."/>
            <person name="Xiao J."/>
            <person name="Wu H."/>
            <person name="Zheng H."/>
            <person name="Liu Q."/>
            <person name="Zhang Y."/>
            <person name="Wang Q."/>
        </authorList>
    </citation>
    <scope>NUCLEOTIDE SEQUENCE [LARGE SCALE GENOMIC DNA]</scope>
    <source>
        <strain evidence="3">080813</strain>
    </source>
</reference>
<gene>
    <name evidence="2" type="ORF">ETEE_0239</name>
</gene>